<keyword evidence="2" id="KW-0812">Transmembrane</keyword>
<feature type="transmembrane region" description="Helical" evidence="2">
    <location>
        <begin position="146"/>
        <end position="164"/>
    </location>
</feature>
<reference evidence="3 4" key="1">
    <citation type="journal article" date="2023" name="Commun. Biol.">
        <title>Genome analysis of Parmales, the sister group of diatoms, reveals the evolutionary specialization of diatoms from phago-mixotrophs to photoautotrophs.</title>
        <authorList>
            <person name="Ban H."/>
            <person name="Sato S."/>
            <person name="Yoshikawa S."/>
            <person name="Yamada K."/>
            <person name="Nakamura Y."/>
            <person name="Ichinomiya M."/>
            <person name="Sato N."/>
            <person name="Blanc-Mathieu R."/>
            <person name="Endo H."/>
            <person name="Kuwata A."/>
            <person name="Ogata H."/>
        </authorList>
    </citation>
    <scope>NUCLEOTIDE SEQUENCE [LARGE SCALE GENOMIC DNA]</scope>
</reference>
<name>A0ABQ6MWL3_9STRA</name>
<evidence type="ECO:0000313" key="3">
    <source>
        <dbReference type="EMBL" id="GMI34076.1"/>
    </source>
</evidence>
<evidence type="ECO:0000313" key="4">
    <source>
        <dbReference type="Proteomes" id="UP001165060"/>
    </source>
</evidence>
<keyword evidence="4" id="KW-1185">Reference proteome</keyword>
<keyword evidence="2" id="KW-1133">Transmembrane helix</keyword>
<gene>
    <name evidence="3" type="ORF">TeGR_g8484</name>
</gene>
<dbReference type="EMBL" id="BRYB01000616">
    <property type="protein sequence ID" value="GMI34076.1"/>
    <property type="molecule type" value="Genomic_DNA"/>
</dbReference>
<protein>
    <recommendedName>
        <fullName evidence="5">Transmembrane protein</fullName>
    </recommendedName>
</protein>
<sequence>MLAADRQAVQTDLLAQAVQVKNLEMTNIDRYLQAIGTQAALVCAFAVGQNYCVELADSTWAPFIIAYYTSNTLCLVLEFYCIMNSTMVCVLGPTFALNGPSGSMHEAVKAMKEERLSILRAFWYGGLMFALSEVFAVIIVCPAHTSIPSSLILIVGFLSISRNLERIKVKFQYDAIYAGEDDGKGTVAAPPPSKVLSLMRRLSGAGSNAPPPNTEGRPSGEKMNAGDFLKRSSMGSAEDVV</sequence>
<organism evidence="3 4">
    <name type="scientific">Tetraparma gracilis</name>
    <dbReference type="NCBI Taxonomy" id="2962635"/>
    <lineage>
        <taxon>Eukaryota</taxon>
        <taxon>Sar</taxon>
        <taxon>Stramenopiles</taxon>
        <taxon>Ochrophyta</taxon>
        <taxon>Bolidophyceae</taxon>
        <taxon>Parmales</taxon>
        <taxon>Triparmaceae</taxon>
        <taxon>Tetraparma</taxon>
    </lineage>
</organism>
<feature type="region of interest" description="Disordered" evidence="1">
    <location>
        <begin position="200"/>
        <end position="241"/>
    </location>
</feature>
<evidence type="ECO:0008006" key="5">
    <source>
        <dbReference type="Google" id="ProtNLM"/>
    </source>
</evidence>
<dbReference type="Proteomes" id="UP001165060">
    <property type="component" value="Unassembled WGS sequence"/>
</dbReference>
<keyword evidence="2" id="KW-0472">Membrane</keyword>
<accession>A0ABQ6MWL3</accession>
<evidence type="ECO:0000256" key="1">
    <source>
        <dbReference type="SAM" id="MobiDB-lite"/>
    </source>
</evidence>
<comment type="caution">
    <text evidence="3">The sequence shown here is derived from an EMBL/GenBank/DDBJ whole genome shotgun (WGS) entry which is preliminary data.</text>
</comment>
<proteinExistence type="predicted"/>
<evidence type="ECO:0000256" key="2">
    <source>
        <dbReference type="SAM" id="Phobius"/>
    </source>
</evidence>